<comment type="caution">
    <text evidence="6">The sequence shown here is derived from an EMBL/GenBank/DDBJ whole genome shotgun (WGS) entry which is preliminary data.</text>
</comment>
<dbReference type="Pfam" id="PF10502">
    <property type="entry name" value="Peptidase_S26"/>
    <property type="match status" value="1"/>
</dbReference>
<dbReference type="SUPFAM" id="SSF51306">
    <property type="entry name" value="LexA/Signal peptidase"/>
    <property type="match status" value="1"/>
</dbReference>
<dbReference type="GO" id="GO:0005886">
    <property type="term" value="C:plasma membrane"/>
    <property type="evidence" value="ECO:0007669"/>
    <property type="project" value="UniProtKB-SubCell"/>
</dbReference>
<reference evidence="6 7" key="1">
    <citation type="submission" date="2020-05" db="EMBL/GenBank/DDBJ databases">
        <title>MicrobeNet Type strains.</title>
        <authorList>
            <person name="Nicholson A.C."/>
        </authorList>
    </citation>
    <scope>NUCLEOTIDE SEQUENCE [LARGE SCALE GENOMIC DNA]</scope>
    <source>
        <strain evidence="6 7">JCM 3224</strain>
    </source>
</reference>
<evidence type="ECO:0000256" key="1">
    <source>
        <dbReference type="ARBA" id="ARBA00004401"/>
    </source>
</evidence>
<feature type="domain" description="Peptidase S26" evidence="5">
    <location>
        <begin position="37"/>
        <end position="214"/>
    </location>
</feature>
<evidence type="ECO:0000313" key="7">
    <source>
        <dbReference type="Proteomes" id="UP000586827"/>
    </source>
</evidence>
<dbReference type="InterPro" id="IPR019533">
    <property type="entry name" value="Peptidase_S26"/>
</dbReference>
<dbReference type="PANTHER" id="PTHR43390:SF1">
    <property type="entry name" value="CHLOROPLAST PROCESSING PEPTIDASE"/>
    <property type="match status" value="1"/>
</dbReference>
<evidence type="ECO:0000313" key="6">
    <source>
        <dbReference type="EMBL" id="NNH73757.1"/>
    </source>
</evidence>
<keyword evidence="7" id="KW-1185">Reference proteome</keyword>
<dbReference type="CDD" id="cd06530">
    <property type="entry name" value="S26_SPase_I"/>
    <property type="match status" value="1"/>
</dbReference>
<dbReference type="Gene3D" id="2.10.109.10">
    <property type="entry name" value="Umud Fragment, subunit A"/>
    <property type="match status" value="1"/>
</dbReference>
<evidence type="ECO:0000256" key="3">
    <source>
        <dbReference type="RuleBase" id="RU362042"/>
    </source>
</evidence>
<dbReference type="RefSeq" id="WP_084521467.1">
    <property type="nucleotide sequence ID" value="NZ_JABELX010000011.1"/>
</dbReference>
<feature type="compositionally biased region" description="Basic and acidic residues" evidence="4">
    <location>
        <begin position="15"/>
        <end position="24"/>
    </location>
</feature>
<accession>A0A849CCH2</accession>
<dbReference type="InterPro" id="IPR000223">
    <property type="entry name" value="Pept_S26A_signal_pept_1"/>
</dbReference>
<keyword evidence="3" id="KW-0812">Transmembrane</keyword>
<proteinExistence type="inferred from homology"/>
<feature type="region of interest" description="Disordered" evidence="4">
    <location>
        <begin position="1"/>
        <end position="24"/>
    </location>
</feature>
<dbReference type="EC" id="3.4.21.89" evidence="3"/>
<keyword evidence="3 6" id="KW-0378">Hydrolase</keyword>
<comment type="similarity">
    <text evidence="2 3">Belongs to the peptidase S26 family.</text>
</comment>
<comment type="subcellular location">
    <subcellularLocation>
        <location evidence="1">Cell membrane</location>
        <topology evidence="1">Single-pass type II membrane protein</topology>
    </subcellularLocation>
    <subcellularLocation>
        <location evidence="3">Membrane</location>
        <topology evidence="3">Single-pass type II membrane protein</topology>
    </subcellularLocation>
</comment>
<sequence>MANDSGGAESLSAEGEAREPVSGEGRKGRRWWLIPVIAVGVAVVVVAAATVALVRTYEIPGRSMQPTLTGGDRIFAEKLSYYLGDPKPGDVVVFVGPTDSWNRGRPRDKDTRVARVIAVGGQTIQCCDAQGRVVVDDEPLDEPYVDPKRNNPFDPSRPDIRFNLGGRAFGPVKVSDGHLWVMGDNRREAADSRYHTDDEYQGTVPAADVRGKVVNVE</sequence>
<feature type="transmembrane region" description="Helical" evidence="3">
    <location>
        <begin position="31"/>
        <end position="54"/>
    </location>
</feature>
<comment type="catalytic activity">
    <reaction evidence="3">
        <text>Cleavage of hydrophobic, N-terminal signal or leader sequences from secreted and periplasmic proteins.</text>
        <dbReference type="EC" id="3.4.21.89"/>
    </reaction>
</comment>
<dbReference type="EMBL" id="JABELX010000011">
    <property type="protein sequence ID" value="NNH73757.1"/>
    <property type="molecule type" value="Genomic_DNA"/>
</dbReference>
<dbReference type="GO" id="GO:0004252">
    <property type="term" value="F:serine-type endopeptidase activity"/>
    <property type="evidence" value="ECO:0007669"/>
    <property type="project" value="InterPro"/>
</dbReference>
<dbReference type="GO" id="GO:0009003">
    <property type="term" value="F:signal peptidase activity"/>
    <property type="evidence" value="ECO:0007669"/>
    <property type="project" value="UniProtKB-EC"/>
</dbReference>
<evidence type="ECO:0000259" key="5">
    <source>
        <dbReference type="Pfam" id="PF10502"/>
    </source>
</evidence>
<gene>
    <name evidence="6" type="primary">lepB</name>
    <name evidence="6" type="ORF">HLB23_28545</name>
</gene>
<protein>
    <recommendedName>
        <fullName evidence="3">Signal peptidase I</fullName>
        <ecNumber evidence="3">3.4.21.89</ecNumber>
    </recommendedName>
</protein>
<dbReference type="Proteomes" id="UP000586827">
    <property type="component" value="Unassembled WGS sequence"/>
</dbReference>
<keyword evidence="3" id="KW-0645">Protease</keyword>
<dbReference type="PANTHER" id="PTHR43390">
    <property type="entry name" value="SIGNAL PEPTIDASE I"/>
    <property type="match status" value="1"/>
</dbReference>
<evidence type="ECO:0000256" key="2">
    <source>
        <dbReference type="ARBA" id="ARBA00009370"/>
    </source>
</evidence>
<dbReference type="AlphaFoldDB" id="A0A849CCH2"/>
<organism evidence="6 7">
    <name type="scientific">Nocardia uniformis</name>
    <dbReference type="NCBI Taxonomy" id="53432"/>
    <lineage>
        <taxon>Bacteria</taxon>
        <taxon>Bacillati</taxon>
        <taxon>Actinomycetota</taxon>
        <taxon>Actinomycetes</taxon>
        <taxon>Mycobacteriales</taxon>
        <taxon>Nocardiaceae</taxon>
        <taxon>Nocardia</taxon>
    </lineage>
</organism>
<keyword evidence="3" id="KW-1133">Transmembrane helix</keyword>
<evidence type="ECO:0000256" key="4">
    <source>
        <dbReference type="SAM" id="MobiDB-lite"/>
    </source>
</evidence>
<dbReference type="NCBIfam" id="TIGR02227">
    <property type="entry name" value="sigpep_I_bact"/>
    <property type="match status" value="1"/>
</dbReference>
<name>A0A849CCH2_9NOCA</name>
<dbReference type="PRINTS" id="PR00727">
    <property type="entry name" value="LEADERPTASE"/>
</dbReference>
<keyword evidence="3" id="KW-0472">Membrane</keyword>
<dbReference type="InterPro" id="IPR036286">
    <property type="entry name" value="LexA/Signal_pep-like_sf"/>
</dbReference>
<dbReference type="GO" id="GO:0006465">
    <property type="term" value="P:signal peptide processing"/>
    <property type="evidence" value="ECO:0007669"/>
    <property type="project" value="InterPro"/>
</dbReference>